<dbReference type="EMBL" id="FWWY01000001">
    <property type="protein sequence ID" value="SMC04917.1"/>
    <property type="molecule type" value="Genomic_DNA"/>
</dbReference>
<accession>A0A1W1WF50</accession>
<dbReference type="Proteomes" id="UP000192660">
    <property type="component" value="Unassembled WGS sequence"/>
</dbReference>
<sequence>MNTSWEELLPLLLLGQRRDLLPLLFLLGEQNSFGSSESEESSIPSSFDAYLSSLVGDYVRVSLSSAVDNASTLVGNLYQVASDFIVMRDVIAGSVSLGFRDQVIIPISNLVGIDRLPFFDRILPLIGRFSSQS</sequence>
<gene>
    <name evidence="1" type="ORF">SAMN00768000_1918</name>
</gene>
<name>A0A1W1WF50_SULTA</name>
<keyword evidence="2" id="KW-1185">Reference proteome</keyword>
<evidence type="ECO:0000313" key="1">
    <source>
        <dbReference type="EMBL" id="SMC04917.1"/>
    </source>
</evidence>
<dbReference type="AlphaFoldDB" id="A0A1W1WF50"/>
<dbReference type="RefSeq" id="WP_084661409.1">
    <property type="nucleotide sequence ID" value="NZ_FWWY01000001.1"/>
</dbReference>
<protein>
    <submittedName>
        <fullName evidence="1">Uncharacterized protein</fullName>
    </submittedName>
</protein>
<organism evidence="1 2">
    <name type="scientific">Sulfobacillus thermosulfidooxidans (strain DSM 9293 / VKM B-1269 / AT-1)</name>
    <dbReference type="NCBI Taxonomy" id="929705"/>
    <lineage>
        <taxon>Bacteria</taxon>
        <taxon>Bacillati</taxon>
        <taxon>Bacillota</taxon>
        <taxon>Clostridia</taxon>
        <taxon>Eubacteriales</taxon>
        <taxon>Clostridiales Family XVII. Incertae Sedis</taxon>
        <taxon>Sulfobacillus</taxon>
    </lineage>
</organism>
<evidence type="ECO:0000313" key="2">
    <source>
        <dbReference type="Proteomes" id="UP000192660"/>
    </source>
</evidence>
<proteinExistence type="predicted"/>
<reference evidence="2" key="1">
    <citation type="submission" date="2017-04" db="EMBL/GenBank/DDBJ databases">
        <authorList>
            <person name="Varghese N."/>
            <person name="Submissions S."/>
        </authorList>
    </citation>
    <scope>NUCLEOTIDE SEQUENCE [LARGE SCALE GENOMIC DNA]</scope>
    <source>
        <strain evidence="2">DSM 9293</strain>
    </source>
</reference>